<dbReference type="AlphaFoldDB" id="A0A8H8DIJ7"/>
<evidence type="ECO:0000313" key="3">
    <source>
        <dbReference type="Proteomes" id="UP000673691"/>
    </source>
</evidence>
<keyword evidence="3" id="KW-1185">Reference proteome</keyword>
<gene>
    <name evidence="2" type="ORF">BJ554DRAFT_41</name>
</gene>
<comment type="caution">
    <text evidence="2">The sequence shown here is derived from an EMBL/GenBank/DDBJ whole genome shotgun (WGS) entry which is preliminary data.</text>
</comment>
<dbReference type="EMBL" id="JAEFCI010006659">
    <property type="protein sequence ID" value="KAG5459545.1"/>
    <property type="molecule type" value="Genomic_DNA"/>
</dbReference>
<proteinExistence type="predicted"/>
<dbReference type="Proteomes" id="UP000673691">
    <property type="component" value="Unassembled WGS sequence"/>
</dbReference>
<protein>
    <submittedName>
        <fullName evidence="2">Uncharacterized protein</fullName>
    </submittedName>
</protein>
<feature type="region of interest" description="Disordered" evidence="1">
    <location>
        <begin position="152"/>
        <end position="173"/>
    </location>
</feature>
<feature type="compositionally biased region" description="Basic and acidic residues" evidence="1">
    <location>
        <begin position="426"/>
        <end position="439"/>
    </location>
</feature>
<evidence type="ECO:0000313" key="2">
    <source>
        <dbReference type="EMBL" id="KAG5459545.1"/>
    </source>
</evidence>
<feature type="non-terminal residue" evidence="2">
    <location>
        <position position="1"/>
    </location>
</feature>
<sequence>ASVAKALPRGQQDAHGGREAGQDCAVQPKRGVHTNNVLKLVEDKTRAPGGKEKIAKSTPALLRTPHTSQNTARARVPGGQGGKSREACASSPVWYQLVRELDLERRNPQAVDQVAAQRLAARVVAAAAPSRPRHVRQVHAAVQFHGVARAKPHPVVEPDGSGAPGGGTGGHLRNSAKVEVARSGGGCSCPTLCQPGEDSHVVLVYDGLVGRAAVRRNGEIQRALAAAAAAGGVPRHDDGCAVKCLGSRAHDGLVTPHAHHLLVPHQRVAAADAAPQAHGAAGSVIAAAAVFLPPPPSLLEWPGGVGPQVVDELAPVRLDDEPLQMVPVPVQQPGDEGRVALGTAAAAAAVAEPEDEPVERVPQLLRRRQGREPVARYAHGVGRVRDLRGLVGERLPPHDVHQLRRLLPPGPAGFRLAAEARARLAARRPREADLVNGREEGDEGDAGHRRQQPRRPACPRPATTTSQRLHRSATRPASVDHDRDWKAGQSVVLHCAAGRVILDPPPRMI</sequence>
<organism evidence="2 3">
    <name type="scientific">Olpidium bornovanus</name>
    <dbReference type="NCBI Taxonomy" id="278681"/>
    <lineage>
        <taxon>Eukaryota</taxon>
        <taxon>Fungi</taxon>
        <taxon>Fungi incertae sedis</taxon>
        <taxon>Olpidiomycota</taxon>
        <taxon>Olpidiomycotina</taxon>
        <taxon>Olpidiomycetes</taxon>
        <taxon>Olpidiales</taxon>
        <taxon>Olpidiaceae</taxon>
        <taxon>Olpidium</taxon>
    </lineage>
</organism>
<reference evidence="2 3" key="1">
    <citation type="journal article" name="Sci. Rep.">
        <title>Genome-scale phylogenetic analyses confirm Olpidium as the closest living zoosporic fungus to the non-flagellated, terrestrial fungi.</title>
        <authorList>
            <person name="Chang Y."/>
            <person name="Rochon D."/>
            <person name="Sekimoto S."/>
            <person name="Wang Y."/>
            <person name="Chovatia M."/>
            <person name="Sandor L."/>
            <person name="Salamov A."/>
            <person name="Grigoriev I.V."/>
            <person name="Stajich J.E."/>
            <person name="Spatafora J.W."/>
        </authorList>
    </citation>
    <scope>NUCLEOTIDE SEQUENCE [LARGE SCALE GENOMIC DNA]</scope>
    <source>
        <strain evidence="2">S191</strain>
    </source>
</reference>
<feature type="region of interest" description="Disordered" evidence="1">
    <location>
        <begin position="1"/>
        <end position="31"/>
    </location>
</feature>
<name>A0A8H8DIJ7_9FUNG</name>
<accession>A0A8H8DIJ7</accession>
<evidence type="ECO:0000256" key="1">
    <source>
        <dbReference type="SAM" id="MobiDB-lite"/>
    </source>
</evidence>
<feature type="region of interest" description="Disordered" evidence="1">
    <location>
        <begin position="65"/>
        <end position="85"/>
    </location>
</feature>
<feature type="region of interest" description="Disordered" evidence="1">
    <location>
        <begin position="426"/>
        <end position="483"/>
    </location>
</feature>